<keyword evidence="8" id="KW-1185">Reference proteome</keyword>
<organism evidence="7 8">
    <name type="scientific">Actinomadura barringtoniae</name>
    <dbReference type="NCBI Taxonomy" id="1427535"/>
    <lineage>
        <taxon>Bacteria</taxon>
        <taxon>Bacillati</taxon>
        <taxon>Actinomycetota</taxon>
        <taxon>Actinomycetes</taxon>
        <taxon>Streptosporangiales</taxon>
        <taxon>Thermomonosporaceae</taxon>
        <taxon>Actinomadura</taxon>
    </lineage>
</organism>
<dbReference type="PROSITE" id="PS50850">
    <property type="entry name" value="MFS"/>
    <property type="match status" value="1"/>
</dbReference>
<protein>
    <submittedName>
        <fullName evidence="7">MFS transporter</fullName>
    </submittedName>
</protein>
<proteinExistence type="predicted"/>
<dbReference type="AlphaFoldDB" id="A0A939PTM5"/>
<dbReference type="CDD" id="cd17321">
    <property type="entry name" value="MFS_MMR_MDR_like"/>
    <property type="match status" value="1"/>
</dbReference>
<feature type="transmembrane region" description="Helical" evidence="5">
    <location>
        <begin position="221"/>
        <end position="242"/>
    </location>
</feature>
<feature type="transmembrane region" description="Helical" evidence="5">
    <location>
        <begin position="359"/>
        <end position="384"/>
    </location>
</feature>
<feature type="transmembrane region" description="Helical" evidence="5">
    <location>
        <begin position="40"/>
        <end position="59"/>
    </location>
</feature>
<comment type="caution">
    <text evidence="7">The sequence shown here is derived from an EMBL/GenBank/DDBJ whole genome shotgun (WGS) entry which is preliminary data.</text>
</comment>
<dbReference type="PANTHER" id="PTHR42718">
    <property type="entry name" value="MAJOR FACILITATOR SUPERFAMILY MULTIDRUG TRANSPORTER MFSC"/>
    <property type="match status" value="1"/>
</dbReference>
<evidence type="ECO:0000256" key="5">
    <source>
        <dbReference type="SAM" id="Phobius"/>
    </source>
</evidence>
<evidence type="ECO:0000256" key="2">
    <source>
        <dbReference type="ARBA" id="ARBA00022692"/>
    </source>
</evidence>
<feature type="transmembrane region" description="Helical" evidence="5">
    <location>
        <begin position="405"/>
        <end position="425"/>
    </location>
</feature>
<dbReference type="Gene3D" id="1.20.1720.10">
    <property type="entry name" value="Multidrug resistance protein D"/>
    <property type="match status" value="1"/>
</dbReference>
<dbReference type="Gene3D" id="1.20.1250.20">
    <property type="entry name" value="MFS general substrate transporter like domains"/>
    <property type="match status" value="1"/>
</dbReference>
<dbReference type="PANTHER" id="PTHR42718:SF39">
    <property type="entry name" value="ACTINORHODIN TRANSPORTER-RELATED"/>
    <property type="match status" value="1"/>
</dbReference>
<dbReference type="SUPFAM" id="SSF103473">
    <property type="entry name" value="MFS general substrate transporter"/>
    <property type="match status" value="2"/>
</dbReference>
<name>A0A939PTM5_9ACTN</name>
<dbReference type="Pfam" id="PF07690">
    <property type="entry name" value="MFS_1"/>
    <property type="match status" value="1"/>
</dbReference>
<sequence>MNRLLLPVILSATFMSSFDYMVVNVATPSFQSDLHAGPVALELVVAGYAFTYAAGLVTGGRLGDLFGHRRMFALGMAAFTVASLLCGLAQSPAQLVAFRLLQGLTAAAMVPQVLALVTTAVPAPERPRAMAWFGAVLGGGGVCGQVLGGLLLDADIAGLGWRPIFLINVPIGVVAVTAALRLLPGGRGTRRPRLDPVGVVGISGALALALVPLAAGREEGWPAWTWICLAASIPAMAATLLWERRLTRTGGEPLLDLGLFRARSFNLGLAVNVTFMTSFASMNVVLTLLLQAGLGLSPLQAGLSFGPMAILTMVTSLLGRRLITRYGTKVLPAGALFLALGILAMAVELRALGDDVNAVWILVALCLTGIGGGLTLPSVIGAVLSGVKPDQAGSASGVLSTTQQFSGATGVAVIGAIFFAALGSHPARPDYTGAAEIALWGDLALAAGTVVLTLFLIRPAKPAAPSPAPREPVLDRRL</sequence>
<keyword evidence="2 5" id="KW-0812">Transmembrane</keyword>
<feature type="transmembrane region" description="Helical" evidence="5">
    <location>
        <begin position="269"/>
        <end position="293"/>
    </location>
</feature>
<dbReference type="Proteomes" id="UP000669179">
    <property type="component" value="Unassembled WGS sequence"/>
</dbReference>
<evidence type="ECO:0000313" key="8">
    <source>
        <dbReference type="Proteomes" id="UP000669179"/>
    </source>
</evidence>
<dbReference type="InterPro" id="IPR036259">
    <property type="entry name" value="MFS_trans_sf"/>
</dbReference>
<evidence type="ECO:0000259" key="6">
    <source>
        <dbReference type="PROSITE" id="PS50850"/>
    </source>
</evidence>
<gene>
    <name evidence="7" type="ORF">J4573_47725</name>
</gene>
<dbReference type="EMBL" id="JAGEOJ010000029">
    <property type="protein sequence ID" value="MBO2454849.1"/>
    <property type="molecule type" value="Genomic_DNA"/>
</dbReference>
<reference evidence="7" key="1">
    <citation type="submission" date="2021-03" db="EMBL/GenBank/DDBJ databases">
        <authorList>
            <person name="Kanchanasin P."/>
            <person name="Saeng-In P."/>
            <person name="Phongsopitanun W."/>
            <person name="Yuki M."/>
            <person name="Kudo T."/>
            <person name="Ohkuma M."/>
            <person name="Tanasupawat S."/>
        </authorList>
    </citation>
    <scope>NUCLEOTIDE SEQUENCE</scope>
    <source>
        <strain evidence="7">GKU 128</strain>
    </source>
</reference>
<evidence type="ECO:0000313" key="7">
    <source>
        <dbReference type="EMBL" id="MBO2454849.1"/>
    </source>
</evidence>
<keyword evidence="3 5" id="KW-1133">Transmembrane helix</keyword>
<keyword evidence="4 5" id="KW-0472">Membrane</keyword>
<feature type="transmembrane region" description="Helical" evidence="5">
    <location>
        <begin position="299"/>
        <end position="318"/>
    </location>
</feature>
<feature type="transmembrane region" description="Helical" evidence="5">
    <location>
        <begin position="196"/>
        <end position="215"/>
    </location>
</feature>
<comment type="subcellular location">
    <subcellularLocation>
        <location evidence="1">Cell membrane</location>
        <topology evidence="1">Multi-pass membrane protein</topology>
    </subcellularLocation>
</comment>
<feature type="transmembrane region" description="Helical" evidence="5">
    <location>
        <begin position="96"/>
        <end position="117"/>
    </location>
</feature>
<dbReference type="GO" id="GO:0005886">
    <property type="term" value="C:plasma membrane"/>
    <property type="evidence" value="ECO:0007669"/>
    <property type="project" value="UniProtKB-SubCell"/>
</dbReference>
<feature type="transmembrane region" description="Helical" evidence="5">
    <location>
        <begin position="330"/>
        <end position="347"/>
    </location>
</feature>
<feature type="transmembrane region" description="Helical" evidence="5">
    <location>
        <begin position="71"/>
        <end position="90"/>
    </location>
</feature>
<dbReference type="RefSeq" id="WP_208263072.1">
    <property type="nucleotide sequence ID" value="NZ_JAGEOJ010000029.1"/>
</dbReference>
<evidence type="ECO:0000256" key="4">
    <source>
        <dbReference type="ARBA" id="ARBA00023136"/>
    </source>
</evidence>
<evidence type="ECO:0000256" key="1">
    <source>
        <dbReference type="ARBA" id="ARBA00004651"/>
    </source>
</evidence>
<feature type="domain" description="Major facilitator superfamily (MFS) profile" evidence="6">
    <location>
        <begin position="5"/>
        <end position="461"/>
    </location>
</feature>
<evidence type="ECO:0000256" key="3">
    <source>
        <dbReference type="ARBA" id="ARBA00022989"/>
    </source>
</evidence>
<dbReference type="InterPro" id="IPR011701">
    <property type="entry name" value="MFS"/>
</dbReference>
<dbReference type="GO" id="GO:0022857">
    <property type="term" value="F:transmembrane transporter activity"/>
    <property type="evidence" value="ECO:0007669"/>
    <property type="project" value="InterPro"/>
</dbReference>
<feature type="transmembrane region" description="Helical" evidence="5">
    <location>
        <begin position="129"/>
        <end position="152"/>
    </location>
</feature>
<dbReference type="PRINTS" id="PR01036">
    <property type="entry name" value="TCRTETB"/>
</dbReference>
<feature type="transmembrane region" description="Helical" evidence="5">
    <location>
        <begin position="437"/>
        <end position="457"/>
    </location>
</feature>
<accession>A0A939PTM5</accession>
<dbReference type="InterPro" id="IPR020846">
    <property type="entry name" value="MFS_dom"/>
</dbReference>
<feature type="transmembrane region" description="Helical" evidence="5">
    <location>
        <begin position="164"/>
        <end position="184"/>
    </location>
</feature>